<gene>
    <name evidence="3" type="ORF">Tci_661946</name>
</gene>
<evidence type="ECO:0000256" key="1">
    <source>
        <dbReference type="SAM" id="Coils"/>
    </source>
</evidence>
<sequence>MDLLSFIRTVDPTKVRDGERQRDEDEPKLLETTVGRVVSLLPVAPDRSFGELKASVEKLFGDEGSGEQAEQGDSASGGHGVGIDVVAETSVEDVALVQLKRHKKRKTKAADAGEPSHPVKKLRDDYGALGGPTAGGKSQSSIQRLLVGAVQNTEVRGGLIPTLPFVSSFVFTTPEREGQRFVISSDSSIHSGVNIAEAKVDYVVRTPMPIITIATTTTLTADTAAVAKEKLDSSSVFGANSPFVSESHPILGGFSDCSGSDFLIGGIQTVIDPDSNLQKVYVPQWNVTNGFCLDDSGVCREMVDEFSPLKFFASVHRMDHYQLFTEFNIGVASQMSLSAKVRMRAEYNIKKRRRLNSVEAEAAEAVRLRAEASKFEIVEKSLRDETQVIKERNATLEKEKSKLEIQVIDLATSVKVKGVHELEVSSTGLLEKVTEGLSAGITHGAEGRKLTDVAAYNLSADADYLSALQRLQSVNFSVITKLKMNKDASVETIMSLLRLEDALAERLGLVESQPHVDQLMVHIHHSPDHHVIGASALSLSLDVSSSRVRNIKENIVNHVSALRGVFVPLSEPLSAMALEGTEGTFDAAPDTTTALSVTSVSASIIPPISTDDYEFAHADGQEGTGAGVEVVADESEVPFPHVSDTKLDILERLFYSYRG</sequence>
<reference evidence="3" key="1">
    <citation type="journal article" date="2019" name="Sci. Rep.">
        <title>Draft genome of Tanacetum cinerariifolium, the natural source of mosquito coil.</title>
        <authorList>
            <person name="Yamashiro T."/>
            <person name="Shiraishi A."/>
            <person name="Satake H."/>
            <person name="Nakayama K."/>
        </authorList>
    </citation>
    <scope>NUCLEOTIDE SEQUENCE</scope>
</reference>
<feature type="region of interest" description="Disordered" evidence="2">
    <location>
        <begin position="61"/>
        <end position="81"/>
    </location>
</feature>
<protein>
    <submittedName>
        <fullName evidence="3">Nonaspanin</fullName>
    </submittedName>
</protein>
<accession>A0A699KGD1</accession>
<name>A0A699KGD1_TANCI</name>
<evidence type="ECO:0000313" key="3">
    <source>
        <dbReference type="EMBL" id="GFA89974.1"/>
    </source>
</evidence>
<evidence type="ECO:0000256" key="2">
    <source>
        <dbReference type="SAM" id="MobiDB-lite"/>
    </source>
</evidence>
<proteinExistence type="predicted"/>
<feature type="coiled-coil region" evidence="1">
    <location>
        <begin position="379"/>
        <end position="406"/>
    </location>
</feature>
<comment type="caution">
    <text evidence="3">The sequence shown here is derived from an EMBL/GenBank/DDBJ whole genome shotgun (WGS) entry which is preliminary data.</text>
</comment>
<dbReference type="EMBL" id="BKCJ010510227">
    <property type="protein sequence ID" value="GFA89974.1"/>
    <property type="molecule type" value="Genomic_DNA"/>
</dbReference>
<dbReference type="AlphaFoldDB" id="A0A699KGD1"/>
<organism evidence="3">
    <name type="scientific">Tanacetum cinerariifolium</name>
    <name type="common">Dalmatian daisy</name>
    <name type="synonym">Chrysanthemum cinerariifolium</name>
    <dbReference type="NCBI Taxonomy" id="118510"/>
    <lineage>
        <taxon>Eukaryota</taxon>
        <taxon>Viridiplantae</taxon>
        <taxon>Streptophyta</taxon>
        <taxon>Embryophyta</taxon>
        <taxon>Tracheophyta</taxon>
        <taxon>Spermatophyta</taxon>
        <taxon>Magnoliopsida</taxon>
        <taxon>eudicotyledons</taxon>
        <taxon>Gunneridae</taxon>
        <taxon>Pentapetalae</taxon>
        <taxon>asterids</taxon>
        <taxon>campanulids</taxon>
        <taxon>Asterales</taxon>
        <taxon>Asteraceae</taxon>
        <taxon>Asteroideae</taxon>
        <taxon>Anthemideae</taxon>
        <taxon>Anthemidinae</taxon>
        <taxon>Tanacetum</taxon>
    </lineage>
</organism>
<keyword evidence="1" id="KW-0175">Coiled coil</keyword>